<gene>
    <name evidence="1" type="ORF">EEDITHA_LOCUS1067</name>
</gene>
<evidence type="ECO:0000313" key="2">
    <source>
        <dbReference type="Proteomes" id="UP001153954"/>
    </source>
</evidence>
<sequence length="1284" mass="146336">MLPKEVDQVIPEYLLPNEIFSKPFKEIPESVQSGSYCSCSPCEIVTCFELRNQKSNLSCTCSMCKNPDTCANFSKNISDKQSNSKRINDTNIQNDIEQIEKELCSEITKVTNAEHDNREYTKFSCKDVLLKRNKIDWNIKNKSHDNSTTRQYTHSVAINYLPNERKNSTAKLSAAIMNMPYQDFKDSLSIENSKKISSPIDIKYYPSIENFRKSSFTPPKSSFDFKDILKPDFLTRLKEIYDACSCKVCECITGTSLPISSNECNCKPCDCNECTNNMKTQKKYVKQIPHDGCPCVSCDRKDCRGVVKKKDEISCSCVPCDCVKCTEDFTTSCDCEPCQCIECKALGTSLLRTFVVAPLHENIQHNVCQCEPCECMNCTHNYSSMASSLRRQVSTEIISNRNCRCDGCLNDTCQLNSEDCRCDMQSKIMKKPIERASRDYDIHSTLISCQKGKSKFNNDTIVTFALCNNNYCKTISYSHSKVNDCYCSNCECLVCKEKEEYKEDSRRIHSEILNKCSKPFLESFDTCKCSPCECQICSKCNKHANTLKEKCFKTSCECNKCHCFICKGTLNINNESCSQNKITGSLFSDTNTISCEKPYFSRKGKILIPSTFEANKDVTSQQQSLTHMSEHSLKRKPKKMSYFNVPEYKSSNKKTSRHQTVTACHTESKHNNIDEVYDKVIKCENSKFSANNIIFNDCFPNEDSNMADEVYVLKKSTTLSENGANNKLCEIFNANNKNPISDIGLLDTIIHLTKSLSKTDISLNKFVLNSENVTKHKYSDESDEKCLFDRKVPCIPITPKESVHTILLSTMDIEDNNFDEKHNFERLHTVSSRTFILCDKKSSSMANNRNNLQNMDRINSNNNYFESDLKKARDIIHTDSMSYIVKSLTDDLSDIVDLKSHTSNNDLKVRDMGTTVAKSITKLVKYNTYKSTIKCIGKKYNKMYTKLNKMKQIKDKIKVDEKNVKVLEPTENVLSACVGIDICSINDNNIESLEYSVNKRKDSDLQTTDSLTMTPYDKLFTSKNVLQNIMETQTQNIDLGDNTETWSIMRKNLYLNSSFVTKIKDVSTIPTMDFDNKIFLKSTSMQTSEFDNKIEKSTGKHALKKMDSELKNACSDAMSQTRANCSPIDKETYCNLIQSKGFYQRNTKLVMDNVLTKAAFESEHLPTERNFVQGYKQNLPKINSCKSSCHGLKATFVCLRTISDHTLMVKWRLPREIAYVQGYELQVDGRSVQKIFSPTRCMAILTCLPHSEKLLLTIRTLTTSSIPSDHQPATTIVYRPRVKC</sequence>
<comment type="caution">
    <text evidence="1">The sequence shown here is derived from an EMBL/GenBank/DDBJ whole genome shotgun (WGS) entry which is preliminary data.</text>
</comment>
<reference evidence="1" key="1">
    <citation type="submission" date="2022-03" db="EMBL/GenBank/DDBJ databases">
        <authorList>
            <person name="Tunstrom K."/>
        </authorList>
    </citation>
    <scope>NUCLEOTIDE SEQUENCE</scope>
</reference>
<protein>
    <submittedName>
        <fullName evidence="1">Uncharacterized protein</fullName>
    </submittedName>
</protein>
<name>A0AAU9TC28_EUPED</name>
<accession>A0AAU9TC28</accession>
<keyword evidence="2" id="KW-1185">Reference proteome</keyword>
<dbReference type="Proteomes" id="UP001153954">
    <property type="component" value="Unassembled WGS sequence"/>
</dbReference>
<proteinExistence type="predicted"/>
<evidence type="ECO:0000313" key="1">
    <source>
        <dbReference type="EMBL" id="CAH2084509.1"/>
    </source>
</evidence>
<organism evidence="1 2">
    <name type="scientific">Euphydryas editha</name>
    <name type="common">Edith's checkerspot</name>
    <dbReference type="NCBI Taxonomy" id="104508"/>
    <lineage>
        <taxon>Eukaryota</taxon>
        <taxon>Metazoa</taxon>
        <taxon>Ecdysozoa</taxon>
        <taxon>Arthropoda</taxon>
        <taxon>Hexapoda</taxon>
        <taxon>Insecta</taxon>
        <taxon>Pterygota</taxon>
        <taxon>Neoptera</taxon>
        <taxon>Endopterygota</taxon>
        <taxon>Lepidoptera</taxon>
        <taxon>Glossata</taxon>
        <taxon>Ditrysia</taxon>
        <taxon>Papilionoidea</taxon>
        <taxon>Nymphalidae</taxon>
        <taxon>Nymphalinae</taxon>
        <taxon>Euphydryas</taxon>
    </lineage>
</organism>
<dbReference type="EMBL" id="CAKOGL010000003">
    <property type="protein sequence ID" value="CAH2084509.1"/>
    <property type="molecule type" value="Genomic_DNA"/>
</dbReference>